<proteinExistence type="predicted"/>
<feature type="compositionally biased region" description="Basic residues" evidence="4">
    <location>
        <begin position="359"/>
        <end position="368"/>
    </location>
</feature>
<dbReference type="InterPro" id="IPR033248">
    <property type="entry name" value="Transketolase_C"/>
</dbReference>
<keyword evidence="3" id="KW-0786">Thiamine pyrophosphate</keyword>
<dbReference type="Gene3D" id="3.40.50.920">
    <property type="match status" value="1"/>
</dbReference>
<dbReference type="PANTHER" id="PTHR43257">
    <property type="entry name" value="PYRUVATE DEHYDROGENASE E1 COMPONENT BETA SUBUNIT"/>
    <property type="match status" value="1"/>
</dbReference>
<sequence length="447" mass="48019">MTIAHDDTRIESPQHVVGTMTMAAALNRALADAIAEDPEVVVFGEDVGALGGVFRITDGLAERFGEDRCFDTPLAESGIVGTAVGMAMNGMRPVVEMQFDAFALPAFEQVVSHVAKLGNRTRGAVRMPMVIRIPFGGGIGGVEHHCDSSEAYYAHTPGLTVVAPSTPQDAYSLLRAAIASPDPVVFLEPKKLYWSKGKVDTSITAEIGQARIARDGTDVTVLAYAAMVPVALEAAEIAASEGRSLQVIDVRSLSPFDDATVTAAVRSTGRAVVVAEAPGYVSVAGEIQARVFERCFEYLLAPVRRVTGFDTPFAPPSSSTGICPTPIASSMPSTRCTGTTTRRCRHHDHRDRTGVPPARPRRGSHRGWARAVAREGGRQHRHRSGHRRGRDRQEHRRAALTVRRSRHGPAWCAGRHARGRRAGARSGRRRGGPGCRQPGFAGGCRHH</sequence>
<dbReference type="SUPFAM" id="SSF52922">
    <property type="entry name" value="TK C-terminal domain-like"/>
    <property type="match status" value="1"/>
</dbReference>
<feature type="domain" description="Transketolase-like pyrimidine-binding" evidence="5">
    <location>
        <begin position="20"/>
        <end position="195"/>
    </location>
</feature>
<dbReference type="Pfam" id="PF02779">
    <property type="entry name" value="Transket_pyr"/>
    <property type="match status" value="1"/>
</dbReference>
<dbReference type="InterPro" id="IPR029061">
    <property type="entry name" value="THDP-binding"/>
</dbReference>
<dbReference type="Proteomes" id="UP001321543">
    <property type="component" value="Chromosome"/>
</dbReference>
<comment type="cofactor">
    <cofactor evidence="1">
        <name>thiamine diphosphate</name>
        <dbReference type="ChEBI" id="CHEBI:58937"/>
    </cofactor>
</comment>
<dbReference type="PANTHER" id="PTHR43257:SF2">
    <property type="entry name" value="PYRUVATE DEHYDROGENASE E1 COMPONENT SUBUNIT BETA"/>
    <property type="match status" value="1"/>
</dbReference>
<keyword evidence="2" id="KW-0560">Oxidoreductase</keyword>
<feature type="compositionally biased region" description="Basic residues" evidence="4">
    <location>
        <begin position="415"/>
        <end position="431"/>
    </location>
</feature>
<dbReference type="EMBL" id="AP027728">
    <property type="protein sequence ID" value="BDZ39003.1"/>
    <property type="molecule type" value="Genomic_DNA"/>
</dbReference>
<evidence type="ECO:0000256" key="4">
    <source>
        <dbReference type="SAM" id="MobiDB-lite"/>
    </source>
</evidence>
<evidence type="ECO:0000256" key="1">
    <source>
        <dbReference type="ARBA" id="ARBA00001964"/>
    </source>
</evidence>
<keyword evidence="7" id="KW-1185">Reference proteome</keyword>
<dbReference type="Gene3D" id="3.40.50.970">
    <property type="match status" value="1"/>
</dbReference>
<dbReference type="InterPro" id="IPR009014">
    <property type="entry name" value="Transketo_C/PFOR_II"/>
</dbReference>
<dbReference type="Pfam" id="PF02780">
    <property type="entry name" value="Transketolase_C"/>
    <property type="match status" value="1"/>
</dbReference>
<evidence type="ECO:0000256" key="2">
    <source>
        <dbReference type="ARBA" id="ARBA00023002"/>
    </source>
</evidence>
<evidence type="ECO:0000256" key="3">
    <source>
        <dbReference type="ARBA" id="ARBA00023052"/>
    </source>
</evidence>
<evidence type="ECO:0000313" key="7">
    <source>
        <dbReference type="Proteomes" id="UP001321543"/>
    </source>
</evidence>
<organism evidence="6 7">
    <name type="scientific">Microbacterium suwonense</name>
    <dbReference type="NCBI Taxonomy" id="683047"/>
    <lineage>
        <taxon>Bacteria</taxon>
        <taxon>Bacillati</taxon>
        <taxon>Actinomycetota</taxon>
        <taxon>Actinomycetes</taxon>
        <taxon>Micrococcales</taxon>
        <taxon>Microbacteriaceae</taxon>
        <taxon>Microbacterium</taxon>
    </lineage>
</organism>
<reference evidence="7" key="1">
    <citation type="journal article" date="2019" name="Int. J. Syst. Evol. Microbiol.">
        <title>The Global Catalogue of Microorganisms (GCM) 10K type strain sequencing project: providing services to taxonomists for standard genome sequencing and annotation.</title>
        <authorList>
            <consortium name="The Broad Institute Genomics Platform"/>
            <consortium name="The Broad Institute Genome Sequencing Center for Infectious Disease"/>
            <person name="Wu L."/>
            <person name="Ma J."/>
        </authorList>
    </citation>
    <scope>NUCLEOTIDE SEQUENCE [LARGE SCALE GENOMIC DNA]</scope>
    <source>
        <strain evidence="7">NBRC 106310</strain>
    </source>
</reference>
<feature type="compositionally biased region" description="Polar residues" evidence="4">
    <location>
        <begin position="316"/>
        <end position="333"/>
    </location>
</feature>
<evidence type="ECO:0000313" key="6">
    <source>
        <dbReference type="EMBL" id="BDZ39003.1"/>
    </source>
</evidence>
<dbReference type="InterPro" id="IPR005475">
    <property type="entry name" value="Transketolase-like_Pyr-bd"/>
</dbReference>
<accession>A0ABN6X4R9</accession>
<dbReference type="SUPFAM" id="SSF52518">
    <property type="entry name" value="Thiamin diphosphate-binding fold (THDP-binding)"/>
    <property type="match status" value="1"/>
</dbReference>
<dbReference type="CDD" id="cd07036">
    <property type="entry name" value="TPP_PYR_E1-PDHc-beta_like"/>
    <property type="match status" value="1"/>
</dbReference>
<name>A0ABN6X4R9_9MICO</name>
<feature type="region of interest" description="Disordered" evidence="4">
    <location>
        <begin position="315"/>
        <end position="447"/>
    </location>
</feature>
<evidence type="ECO:0000259" key="5">
    <source>
        <dbReference type="SMART" id="SM00861"/>
    </source>
</evidence>
<feature type="compositionally biased region" description="Basic residues" evidence="4">
    <location>
        <begin position="379"/>
        <end position="390"/>
    </location>
</feature>
<protein>
    <recommendedName>
        <fullName evidence="5">Transketolase-like pyrimidine-binding domain-containing protein</fullName>
    </recommendedName>
</protein>
<gene>
    <name evidence="6" type="ORF">GCM10025863_16170</name>
</gene>
<dbReference type="SMART" id="SM00861">
    <property type="entry name" value="Transket_pyr"/>
    <property type="match status" value="1"/>
</dbReference>